<sequence length="125" mass="14404">MNIKKMVDTIEPQEMDTESFISSLHNKIIHFYKEKSVEGYVEVLRDMLSLAVHLKFDLVLKHFGTAPVVAPDATMQFQEMFKCLATRGTNKNWFLDLFALFLGLGTVLQFDASMIEETFFKEKGM</sequence>
<dbReference type="Proteomes" id="UP000182836">
    <property type="component" value="Unassembled WGS sequence"/>
</dbReference>
<evidence type="ECO:0000256" key="1">
    <source>
        <dbReference type="SAM" id="Phobius"/>
    </source>
</evidence>
<evidence type="ECO:0000313" key="4">
    <source>
        <dbReference type="Proteomes" id="UP000037269"/>
    </source>
</evidence>
<gene>
    <name evidence="2" type="ORF">AF333_17840</name>
    <name evidence="3" type="ORF">SAMN04487909_13315</name>
</gene>
<dbReference type="EMBL" id="LGUG01000004">
    <property type="protein sequence ID" value="KON97056.1"/>
    <property type="molecule type" value="Genomic_DNA"/>
</dbReference>
<organism evidence="2 4">
    <name type="scientific">Aneurinibacillus migulanus</name>
    <name type="common">Bacillus migulanus</name>
    <dbReference type="NCBI Taxonomy" id="47500"/>
    <lineage>
        <taxon>Bacteria</taxon>
        <taxon>Bacillati</taxon>
        <taxon>Bacillota</taxon>
        <taxon>Bacilli</taxon>
        <taxon>Bacillales</taxon>
        <taxon>Paenibacillaceae</taxon>
        <taxon>Aneurinibacillus group</taxon>
        <taxon>Aneurinibacillus</taxon>
    </lineage>
</organism>
<evidence type="ECO:0000313" key="3">
    <source>
        <dbReference type="EMBL" id="SDJ93761.1"/>
    </source>
</evidence>
<dbReference type="EMBL" id="FNED01000033">
    <property type="protein sequence ID" value="SDJ93761.1"/>
    <property type="molecule type" value="Genomic_DNA"/>
</dbReference>
<evidence type="ECO:0000313" key="5">
    <source>
        <dbReference type="Proteomes" id="UP000182836"/>
    </source>
</evidence>
<protein>
    <submittedName>
        <fullName evidence="2">Uncharacterized protein</fullName>
    </submittedName>
</protein>
<reference evidence="3 5" key="2">
    <citation type="submission" date="2016-10" db="EMBL/GenBank/DDBJ databases">
        <authorList>
            <person name="de Groot N.N."/>
        </authorList>
    </citation>
    <scope>NUCLEOTIDE SEQUENCE [LARGE SCALE GENOMIC DNA]</scope>
    <source>
        <strain evidence="3 5">DSM 2895</strain>
    </source>
</reference>
<feature type="transmembrane region" description="Helical" evidence="1">
    <location>
        <begin position="93"/>
        <end position="115"/>
    </location>
</feature>
<proteinExistence type="predicted"/>
<dbReference type="STRING" id="47500.AF333_17840"/>
<keyword evidence="1" id="KW-1133">Transmembrane helix</keyword>
<dbReference type="GeneID" id="42307027"/>
<reference evidence="2 4" key="1">
    <citation type="submission" date="2015-07" db="EMBL/GenBank/DDBJ databases">
        <title>Fjat-14205 dsm 2895.</title>
        <authorList>
            <person name="Liu B."/>
            <person name="Wang J."/>
            <person name="Zhu Y."/>
            <person name="Liu G."/>
            <person name="Chen Q."/>
            <person name="Chen Z."/>
            <person name="Lan J."/>
            <person name="Che J."/>
            <person name="Ge C."/>
            <person name="Shi H."/>
            <person name="Pan Z."/>
            <person name="Liu X."/>
        </authorList>
    </citation>
    <scope>NUCLEOTIDE SEQUENCE [LARGE SCALE GENOMIC DNA]</scope>
    <source>
        <strain evidence="2 4">DSM 2895</strain>
    </source>
</reference>
<dbReference type="RefSeq" id="WP_043068623.1">
    <property type="nucleotide sequence ID" value="NZ_BJOA01000114.1"/>
</dbReference>
<name>A0A0D1X8T0_ANEMI</name>
<evidence type="ECO:0000313" key="2">
    <source>
        <dbReference type="EMBL" id="KON97056.1"/>
    </source>
</evidence>
<accession>A0A0D1X8T0</accession>
<keyword evidence="1" id="KW-0812">Transmembrane</keyword>
<dbReference type="Proteomes" id="UP000037269">
    <property type="component" value="Unassembled WGS sequence"/>
</dbReference>
<keyword evidence="1" id="KW-0472">Membrane</keyword>
<keyword evidence="4" id="KW-1185">Reference proteome</keyword>
<dbReference type="OrthoDB" id="2869774at2"/>
<dbReference type="AlphaFoldDB" id="A0A0D1X8T0"/>
<dbReference type="PATRIC" id="fig|47500.12.peg.3458"/>